<evidence type="ECO:0000313" key="4">
    <source>
        <dbReference type="Proteomes" id="UP000789342"/>
    </source>
</evidence>
<sequence length="266" mass="30374">MNHLYNQIVLFGDSITQTSFSSQNKGWGAGLSQAYVRKLDVYNRGFSGYNTEWAKELLTQLLPNHDSKEQSQNSDRAKIVLVTIFFGANDAALKPYKQHIDLDKYKENLTQMVNMVKKSNSESPPRVILITPPPLDEEAWRNTRGMEIDRKSEVTHQYALACLQVAQELNVPVVNLWNLIMDLVEGNSGFTLKDYLSDGLHLSSLGNEESVNNTLFKELMEVIIANWPELDPEKLPMIQPVWSDVDPENGSEIFKFDDEFICNRFK</sequence>
<accession>A0A9N9EP75</accession>
<feature type="domain" description="SGNH hydrolase-type esterase" evidence="2">
    <location>
        <begin position="10"/>
        <end position="208"/>
    </location>
</feature>
<keyword evidence="1" id="KW-0378">Hydrolase</keyword>
<organism evidence="3 4">
    <name type="scientific">Acaulospora morrowiae</name>
    <dbReference type="NCBI Taxonomy" id="94023"/>
    <lineage>
        <taxon>Eukaryota</taxon>
        <taxon>Fungi</taxon>
        <taxon>Fungi incertae sedis</taxon>
        <taxon>Mucoromycota</taxon>
        <taxon>Glomeromycotina</taxon>
        <taxon>Glomeromycetes</taxon>
        <taxon>Diversisporales</taxon>
        <taxon>Acaulosporaceae</taxon>
        <taxon>Acaulospora</taxon>
    </lineage>
</organism>
<name>A0A9N9EP75_9GLOM</name>
<dbReference type="AlphaFoldDB" id="A0A9N9EP75"/>
<dbReference type="InterPro" id="IPR013830">
    <property type="entry name" value="SGNH_hydro"/>
</dbReference>
<keyword evidence="4" id="KW-1185">Reference proteome</keyword>
<dbReference type="EMBL" id="CAJVPV010014344">
    <property type="protein sequence ID" value="CAG8684161.1"/>
    <property type="molecule type" value="Genomic_DNA"/>
</dbReference>
<dbReference type="Gene3D" id="3.40.50.1110">
    <property type="entry name" value="SGNH hydrolase"/>
    <property type="match status" value="1"/>
</dbReference>
<evidence type="ECO:0000256" key="1">
    <source>
        <dbReference type="ARBA" id="ARBA00022801"/>
    </source>
</evidence>
<proteinExistence type="predicted"/>
<dbReference type="Proteomes" id="UP000789342">
    <property type="component" value="Unassembled WGS sequence"/>
</dbReference>
<evidence type="ECO:0000259" key="2">
    <source>
        <dbReference type="Pfam" id="PF13472"/>
    </source>
</evidence>
<reference evidence="3" key="1">
    <citation type="submission" date="2021-06" db="EMBL/GenBank/DDBJ databases">
        <authorList>
            <person name="Kallberg Y."/>
            <person name="Tangrot J."/>
            <person name="Rosling A."/>
        </authorList>
    </citation>
    <scope>NUCLEOTIDE SEQUENCE</scope>
    <source>
        <strain evidence="3">CL551</strain>
    </source>
</reference>
<comment type="caution">
    <text evidence="3">The sequence shown here is derived from an EMBL/GenBank/DDBJ whole genome shotgun (WGS) entry which is preliminary data.</text>
</comment>
<dbReference type="GO" id="GO:0016787">
    <property type="term" value="F:hydrolase activity"/>
    <property type="evidence" value="ECO:0007669"/>
    <property type="project" value="UniProtKB-KW"/>
</dbReference>
<evidence type="ECO:0000313" key="3">
    <source>
        <dbReference type="EMBL" id="CAG8684161.1"/>
    </source>
</evidence>
<dbReference type="InterPro" id="IPR036514">
    <property type="entry name" value="SGNH_hydro_sf"/>
</dbReference>
<dbReference type="CDD" id="cd01838">
    <property type="entry name" value="Isoamyl_acetate_hydrolase_like"/>
    <property type="match status" value="1"/>
</dbReference>
<dbReference type="Pfam" id="PF13472">
    <property type="entry name" value="Lipase_GDSL_2"/>
    <property type="match status" value="1"/>
</dbReference>
<dbReference type="SUPFAM" id="SSF52266">
    <property type="entry name" value="SGNH hydrolase"/>
    <property type="match status" value="1"/>
</dbReference>
<dbReference type="PANTHER" id="PTHR14209">
    <property type="entry name" value="ISOAMYL ACETATE-HYDROLYZING ESTERASE 1"/>
    <property type="match status" value="1"/>
</dbReference>
<dbReference type="InterPro" id="IPR045136">
    <property type="entry name" value="Iah1-like"/>
</dbReference>
<protein>
    <submittedName>
        <fullName evidence="3">10646_t:CDS:1</fullName>
    </submittedName>
</protein>
<dbReference type="PANTHER" id="PTHR14209:SF19">
    <property type="entry name" value="ISOAMYL ACETATE-HYDROLYZING ESTERASE 1 HOMOLOG"/>
    <property type="match status" value="1"/>
</dbReference>
<gene>
    <name evidence="3" type="ORF">AMORRO_LOCUS11387</name>
</gene>
<dbReference type="FunFam" id="3.40.50.1110:FF:000002">
    <property type="entry name" value="isoamyl acetate-hydrolyzing esterase 1 homolog"/>
    <property type="match status" value="1"/>
</dbReference>
<dbReference type="OrthoDB" id="671439at2759"/>